<evidence type="ECO:0000313" key="2">
    <source>
        <dbReference type="Proteomes" id="UP000265520"/>
    </source>
</evidence>
<sequence>CKFVEVLKKLYPILVKEEMANKLDAEFLVNMNIKTTISAPAESSSLKPNEARLSGDFSSVSEAEMEEAIRNYLQIVREDTGVKSSKKKRRRASVKKSA</sequence>
<proteinExistence type="predicted"/>
<dbReference type="AlphaFoldDB" id="A0A392RYU3"/>
<keyword evidence="2" id="KW-1185">Reference proteome</keyword>
<organism evidence="1 2">
    <name type="scientific">Trifolium medium</name>
    <dbReference type="NCBI Taxonomy" id="97028"/>
    <lineage>
        <taxon>Eukaryota</taxon>
        <taxon>Viridiplantae</taxon>
        <taxon>Streptophyta</taxon>
        <taxon>Embryophyta</taxon>
        <taxon>Tracheophyta</taxon>
        <taxon>Spermatophyta</taxon>
        <taxon>Magnoliopsida</taxon>
        <taxon>eudicotyledons</taxon>
        <taxon>Gunneridae</taxon>
        <taxon>Pentapetalae</taxon>
        <taxon>rosids</taxon>
        <taxon>fabids</taxon>
        <taxon>Fabales</taxon>
        <taxon>Fabaceae</taxon>
        <taxon>Papilionoideae</taxon>
        <taxon>50 kb inversion clade</taxon>
        <taxon>NPAAA clade</taxon>
        <taxon>Hologalegina</taxon>
        <taxon>IRL clade</taxon>
        <taxon>Trifolieae</taxon>
        <taxon>Trifolium</taxon>
    </lineage>
</organism>
<comment type="caution">
    <text evidence="1">The sequence shown here is derived from an EMBL/GenBank/DDBJ whole genome shotgun (WGS) entry which is preliminary data.</text>
</comment>
<feature type="non-terminal residue" evidence="1">
    <location>
        <position position="1"/>
    </location>
</feature>
<reference evidence="1 2" key="1">
    <citation type="journal article" date="2018" name="Front. Plant Sci.">
        <title>Red Clover (Trifolium pratense) and Zigzag Clover (T. medium) - A Picture of Genomic Similarities and Differences.</title>
        <authorList>
            <person name="Dluhosova J."/>
            <person name="Istvanek J."/>
            <person name="Nedelnik J."/>
            <person name="Repkova J."/>
        </authorList>
    </citation>
    <scope>NUCLEOTIDE SEQUENCE [LARGE SCALE GENOMIC DNA]</scope>
    <source>
        <strain evidence="2">cv. 10/8</strain>
        <tissue evidence="1">Leaf</tissue>
    </source>
</reference>
<dbReference type="EMBL" id="LXQA010293762">
    <property type="protein sequence ID" value="MCI41569.1"/>
    <property type="molecule type" value="Genomic_DNA"/>
</dbReference>
<name>A0A392RYU3_9FABA</name>
<feature type="non-terminal residue" evidence="1">
    <location>
        <position position="98"/>
    </location>
</feature>
<protein>
    <submittedName>
        <fullName evidence="1">Uncharacterized protein</fullName>
    </submittedName>
</protein>
<accession>A0A392RYU3</accession>
<evidence type="ECO:0000313" key="1">
    <source>
        <dbReference type="EMBL" id="MCI41569.1"/>
    </source>
</evidence>
<dbReference type="Proteomes" id="UP000265520">
    <property type="component" value="Unassembled WGS sequence"/>
</dbReference>